<dbReference type="OrthoDB" id="9804290at2"/>
<feature type="binding site" evidence="19">
    <location>
        <position position="9"/>
    </location>
    <ligand>
        <name>a divalent metal cation</name>
        <dbReference type="ChEBI" id="CHEBI:60240"/>
        <label>1</label>
        <note>catalytic</note>
    </ligand>
</feature>
<feature type="binding site" evidence="19">
    <location>
        <position position="11"/>
    </location>
    <ligand>
        <name>a divalent metal cation</name>
        <dbReference type="ChEBI" id="CHEBI:60240"/>
        <label>1</label>
        <note>catalytic</note>
    </ligand>
</feature>
<feature type="binding site" evidence="18">
    <location>
        <position position="11"/>
    </location>
    <ligand>
        <name>substrate</name>
    </ligand>
</feature>
<dbReference type="PANTHER" id="PTHR30231">
    <property type="entry name" value="DNA POLYMERASE III SUBUNIT EPSILON"/>
    <property type="match status" value="1"/>
</dbReference>
<dbReference type="RefSeq" id="WP_106873947.1">
    <property type="nucleotide sequence ID" value="NZ_CP027845.1"/>
</dbReference>
<dbReference type="NCBIfam" id="TIGR00573">
    <property type="entry name" value="dnaq"/>
    <property type="match status" value="1"/>
</dbReference>
<accession>A0A2P1P726</accession>
<keyword evidence="12 20" id="KW-0239">DNA-directed DNA polymerase</keyword>
<evidence type="ECO:0000256" key="1">
    <source>
        <dbReference type="ARBA" id="ARBA00001936"/>
    </source>
</evidence>
<keyword evidence="8 19" id="KW-0479">Metal-binding</keyword>
<comment type="subunit">
    <text evidence="15 20">DNA polymerase III contains a core (composed of alpha, epsilon and theta chains) that associates with a tau subunit. This core dimerizes to form the POLIII' complex. PolIII' associates with the gamma complex (composed of gamma, delta, delta', psi and chi chains) and with the beta chain to form the complete DNA polymerase III complex.</text>
</comment>
<dbReference type="CDD" id="cd06131">
    <property type="entry name" value="DNA_pol_III_epsilon_Ecoli_like"/>
    <property type="match status" value="1"/>
</dbReference>
<dbReference type="SUPFAM" id="SSF53098">
    <property type="entry name" value="Ribonuclease H-like"/>
    <property type="match status" value="1"/>
</dbReference>
<evidence type="ECO:0000256" key="7">
    <source>
        <dbReference type="ARBA" id="ARBA00022722"/>
    </source>
</evidence>
<keyword evidence="5 20" id="KW-0548">Nucleotidyltransferase</keyword>
<keyword evidence="9 20" id="KW-0378">Hydrolase</keyword>
<evidence type="ECO:0000259" key="21">
    <source>
        <dbReference type="SMART" id="SM00479"/>
    </source>
</evidence>
<keyword evidence="23" id="KW-1185">Reference proteome</keyword>
<sequence length="230" mass="26006">MVLEEIVLDTETTGLDPKSGHKIVEIGAIKLKNKIPTGDKFHYYINPLRSMPIEAYNVHGISESFLSDKPTFDIVADEFLDFVKGSTLVIHNAAFDVKFLNHELITIGKGPLCSSIKVVDTLQLARSLYPGKKVSLDALCERFKLDLSNRKLHGALKDAELLAGVYYFMSISSLQQQCTFEMQADFKEIKKMNQKQTSLSAKVIKPTELELQEHLALVRKMQNALWNEYK</sequence>
<dbReference type="InterPro" id="IPR006054">
    <property type="entry name" value="DnaQ"/>
</dbReference>
<evidence type="ECO:0000256" key="5">
    <source>
        <dbReference type="ARBA" id="ARBA00022695"/>
    </source>
</evidence>
<dbReference type="KEGG" id="ptc:phytr_1100"/>
<organism evidence="22 23">
    <name type="scientific">Candidatus Phycorickettsia trachydisci</name>
    <dbReference type="NCBI Taxonomy" id="2115978"/>
    <lineage>
        <taxon>Bacteria</taxon>
        <taxon>Pseudomonadati</taxon>
        <taxon>Pseudomonadota</taxon>
        <taxon>Alphaproteobacteria</taxon>
        <taxon>Rickettsiales</taxon>
        <taxon>Rickettsiaceae</taxon>
        <taxon>Candidatus Phycorickettsia</taxon>
    </lineage>
</organism>
<evidence type="ECO:0000256" key="8">
    <source>
        <dbReference type="ARBA" id="ARBA00022723"/>
    </source>
</evidence>
<evidence type="ECO:0000256" key="4">
    <source>
        <dbReference type="ARBA" id="ARBA00022679"/>
    </source>
</evidence>
<dbReference type="NCBIfam" id="TIGR01406">
    <property type="entry name" value="dnaQ_proteo"/>
    <property type="match status" value="1"/>
</dbReference>
<evidence type="ECO:0000256" key="16">
    <source>
        <dbReference type="ARBA" id="ARBA00049244"/>
    </source>
</evidence>
<keyword evidence="11 19" id="KW-0460">Magnesium</keyword>
<feature type="binding site" evidence="18">
    <location>
        <position position="54"/>
    </location>
    <ligand>
        <name>substrate</name>
    </ligand>
</feature>
<reference evidence="22 23" key="1">
    <citation type="submission" date="2018-03" db="EMBL/GenBank/DDBJ databases">
        <title>A gene transfer event suggests a long-term partnership between eustigmatophyte algae and a novel lineage of endosymbiotic bacteria.</title>
        <authorList>
            <person name="Yurchenko T."/>
            <person name="Sevcikova T."/>
            <person name="Pribyl P."/>
            <person name="El Karkouri K."/>
            <person name="Klimes V."/>
            <person name="Amaral R."/>
            <person name="Zbrankova V."/>
            <person name="Kim E."/>
            <person name="Raoult D."/>
            <person name="Santos L.M.A."/>
            <person name="Elias M."/>
        </authorList>
    </citation>
    <scope>NUCLEOTIDE SEQUENCE [LARGE SCALE GENOMIC DNA]</scope>
    <source>
        <strain evidence="22">CCALA 838</strain>
    </source>
</reference>
<name>A0A2P1P726_9RICK</name>
<dbReference type="GO" id="GO:0045004">
    <property type="term" value="P:DNA replication proofreading"/>
    <property type="evidence" value="ECO:0007669"/>
    <property type="project" value="TreeGrafter"/>
</dbReference>
<evidence type="ECO:0000256" key="14">
    <source>
        <dbReference type="ARBA" id="ARBA00025483"/>
    </source>
</evidence>
<gene>
    <name evidence="20" type="primary">dnaQ</name>
    <name evidence="22" type="ORF">phytr_1100</name>
</gene>
<protein>
    <recommendedName>
        <fullName evidence="3 20">DNA polymerase III subunit epsilon</fullName>
        <ecNumber evidence="2 20">2.7.7.7</ecNumber>
    </recommendedName>
</protein>
<comment type="function">
    <text evidence="14 20">DNA polymerase III is a complex, multichain enzyme responsible for most of the replicative synthesis in bacteria. The epsilon subunit contain the editing function and is a proofreading 3'-5' exonuclease.</text>
</comment>
<dbReference type="Pfam" id="PF00929">
    <property type="entry name" value="RNase_T"/>
    <property type="match status" value="1"/>
</dbReference>
<dbReference type="InterPro" id="IPR006309">
    <property type="entry name" value="DnaQ_proteo"/>
</dbReference>
<evidence type="ECO:0000256" key="17">
    <source>
        <dbReference type="PIRSR" id="PIRSR606309-1"/>
    </source>
</evidence>
<evidence type="ECO:0000256" key="3">
    <source>
        <dbReference type="ARBA" id="ARBA00020352"/>
    </source>
</evidence>
<dbReference type="GO" id="GO:0046872">
    <property type="term" value="F:metal ion binding"/>
    <property type="evidence" value="ECO:0007669"/>
    <property type="project" value="UniProtKB-KW"/>
</dbReference>
<feature type="binding site" evidence="18">
    <location>
        <position position="158"/>
    </location>
    <ligand>
        <name>substrate</name>
    </ligand>
</feature>
<feature type="binding site" evidence="18">
    <location>
        <position position="59"/>
    </location>
    <ligand>
        <name>substrate</name>
    </ligand>
</feature>
<comment type="catalytic activity">
    <reaction evidence="16 20">
        <text>DNA(n) + a 2'-deoxyribonucleoside 5'-triphosphate = DNA(n+1) + diphosphate</text>
        <dbReference type="Rhea" id="RHEA:22508"/>
        <dbReference type="Rhea" id="RHEA-COMP:17339"/>
        <dbReference type="Rhea" id="RHEA-COMP:17340"/>
        <dbReference type="ChEBI" id="CHEBI:33019"/>
        <dbReference type="ChEBI" id="CHEBI:61560"/>
        <dbReference type="ChEBI" id="CHEBI:173112"/>
        <dbReference type="EC" id="2.7.7.7"/>
    </reaction>
</comment>
<dbReference type="GO" id="GO:0003677">
    <property type="term" value="F:DNA binding"/>
    <property type="evidence" value="ECO:0007669"/>
    <property type="project" value="InterPro"/>
</dbReference>
<dbReference type="PANTHER" id="PTHR30231:SF41">
    <property type="entry name" value="DNA POLYMERASE III SUBUNIT EPSILON"/>
    <property type="match status" value="1"/>
</dbReference>
<dbReference type="Proteomes" id="UP000241762">
    <property type="component" value="Chromosome"/>
</dbReference>
<dbReference type="FunFam" id="3.30.420.10:FF:000012">
    <property type="entry name" value="DNA polymerase III subunit epsilon"/>
    <property type="match status" value="1"/>
</dbReference>
<dbReference type="GO" id="GO:0005829">
    <property type="term" value="C:cytosol"/>
    <property type="evidence" value="ECO:0007669"/>
    <property type="project" value="TreeGrafter"/>
</dbReference>
<dbReference type="AlphaFoldDB" id="A0A2P1P726"/>
<evidence type="ECO:0000256" key="9">
    <source>
        <dbReference type="ARBA" id="ARBA00022801"/>
    </source>
</evidence>
<dbReference type="EC" id="2.7.7.7" evidence="2 20"/>
<evidence type="ECO:0000256" key="10">
    <source>
        <dbReference type="ARBA" id="ARBA00022839"/>
    </source>
</evidence>
<keyword evidence="10 20" id="KW-0269">Exonuclease</keyword>
<proteinExistence type="predicted"/>
<dbReference type="InterPro" id="IPR012337">
    <property type="entry name" value="RNaseH-like_sf"/>
</dbReference>
<evidence type="ECO:0000256" key="13">
    <source>
        <dbReference type="ARBA" id="ARBA00023211"/>
    </source>
</evidence>
<comment type="cofactor">
    <cofactor evidence="1 20">
        <name>Mn(2+)</name>
        <dbReference type="ChEBI" id="CHEBI:29035"/>
    </cofactor>
</comment>
<evidence type="ECO:0000256" key="15">
    <source>
        <dbReference type="ARBA" id="ARBA00026073"/>
    </source>
</evidence>
<feature type="binding site" evidence="18">
    <location>
        <position position="9"/>
    </location>
    <ligand>
        <name>substrate</name>
    </ligand>
</feature>
<keyword evidence="13 19" id="KW-0464">Manganese</keyword>
<dbReference type="EMBL" id="CP027845">
    <property type="protein sequence ID" value="AVP87071.1"/>
    <property type="molecule type" value="Genomic_DNA"/>
</dbReference>
<dbReference type="GO" id="GO:0008408">
    <property type="term" value="F:3'-5' exonuclease activity"/>
    <property type="evidence" value="ECO:0007669"/>
    <property type="project" value="TreeGrafter"/>
</dbReference>
<evidence type="ECO:0000256" key="2">
    <source>
        <dbReference type="ARBA" id="ARBA00012417"/>
    </source>
</evidence>
<evidence type="ECO:0000256" key="20">
    <source>
        <dbReference type="RuleBase" id="RU364087"/>
    </source>
</evidence>
<evidence type="ECO:0000256" key="12">
    <source>
        <dbReference type="ARBA" id="ARBA00022932"/>
    </source>
</evidence>
<feature type="active site" description="Proton acceptor" evidence="17">
    <location>
        <position position="153"/>
    </location>
</feature>
<evidence type="ECO:0000313" key="23">
    <source>
        <dbReference type="Proteomes" id="UP000241762"/>
    </source>
</evidence>
<dbReference type="NCBIfam" id="NF004316">
    <property type="entry name" value="PRK05711.1"/>
    <property type="match status" value="1"/>
</dbReference>
<dbReference type="GO" id="GO:0003887">
    <property type="term" value="F:DNA-directed DNA polymerase activity"/>
    <property type="evidence" value="ECO:0007669"/>
    <property type="project" value="UniProtKB-KW"/>
</dbReference>
<evidence type="ECO:0000313" key="22">
    <source>
        <dbReference type="EMBL" id="AVP87071.1"/>
    </source>
</evidence>
<evidence type="ECO:0000256" key="18">
    <source>
        <dbReference type="PIRSR" id="PIRSR606309-2"/>
    </source>
</evidence>
<feature type="domain" description="Exonuclease" evidence="21">
    <location>
        <begin position="4"/>
        <end position="175"/>
    </location>
</feature>
<keyword evidence="4 20" id="KW-0808">Transferase</keyword>
<evidence type="ECO:0000256" key="6">
    <source>
        <dbReference type="ARBA" id="ARBA00022705"/>
    </source>
</evidence>
<evidence type="ECO:0000256" key="11">
    <source>
        <dbReference type="ARBA" id="ARBA00022842"/>
    </source>
</evidence>
<feature type="binding site" evidence="19">
    <location>
        <position position="158"/>
    </location>
    <ligand>
        <name>a divalent metal cation</name>
        <dbReference type="ChEBI" id="CHEBI:60240"/>
        <label>1</label>
        <note>catalytic</note>
    </ligand>
</feature>
<evidence type="ECO:0000256" key="19">
    <source>
        <dbReference type="PIRSR" id="PIRSR606309-3"/>
    </source>
</evidence>
<keyword evidence="6 20" id="KW-0235">DNA replication</keyword>
<dbReference type="InterPro" id="IPR036397">
    <property type="entry name" value="RNaseH_sf"/>
</dbReference>
<dbReference type="SMART" id="SM00479">
    <property type="entry name" value="EXOIII"/>
    <property type="match status" value="1"/>
</dbReference>
<keyword evidence="7 20" id="KW-0540">Nuclease</keyword>
<dbReference type="Gene3D" id="3.30.420.10">
    <property type="entry name" value="Ribonuclease H-like superfamily/Ribonuclease H"/>
    <property type="match status" value="1"/>
</dbReference>
<comment type="cofactor">
    <cofactor evidence="19">
        <name>Mg(2+)</name>
        <dbReference type="ChEBI" id="CHEBI:18420"/>
    </cofactor>
    <cofactor evidence="19">
        <name>Mn(2+)</name>
        <dbReference type="ChEBI" id="CHEBI:29035"/>
    </cofactor>
    <text evidence="19">Binds 2 divalent metal cations. Magnesium or manganese.</text>
</comment>
<dbReference type="InterPro" id="IPR013520">
    <property type="entry name" value="Ribonucl_H"/>
</dbReference>